<dbReference type="InterPro" id="IPR020846">
    <property type="entry name" value="MFS_dom"/>
</dbReference>
<dbReference type="OrthoDB" id="410267at2759"/>
<evidence type="ECO:0000256" key="2">
    <source>
        <dbReference type="ARBA" id="ARBA00022448"/>
    </source>
</evidence>
<feature type="transmembrane region" description="Helical" evidence="6">
    <location>
        <begin position="195"/>
        <end position="214"/>
    </location>
</feature>
<feature type="transmembrane region" description="Helical" evidence="6">
    <location>
        <begin position="406"/>
        <end position="428"/>
    </location>
</feature>
<dbReference type="GO" id="GO:0022857">
    <property type="term" value="F:transmembrane transporter activity"/>
    <property type="evidence" value="ECO:0007669"/>
    <property type="project" value="InterPro"/>
</dbReference>
<gene>
    <name evidence="8" type="ORF">MCOR_47877</name>
</gene>
<dbReference type="Pfam" id="PF07690">
    <property type="entry name" value="MFS_1"/>
    <property type="match status" value="1"/>
</dbReference>
<evidence type="ECO:0000256" key="1">
    <source>
        <dbReference type="ARBA" id="ARBA00004141"/>
    </source>
</evidence>
<dbReference type="GO" id="GO:0016020">
    <property type="term" value="C:membrane"/>
    <property type="evidence" value="ECO:0007669"/>
    <property type="project" value="UniProtKB-SubCell"/>
</dbReference>
<evidence type="ECO:0000256" key="3">
    <source>
        <dbReference type="ARBA" id="ARBA00022692"/>
    </source>
</evidence>
<feature type="transmembrane region" description="Helical" evidence="6">
    <location>
        <begin position="255"/>
        <end position="277"/>
    </location>
</feature>
<dbReference type="InterPro" id="IPR036259">
    <property type="entry name" value="MFS_trans_sf"/>
</dbReference>
<evidence type="ECO:0000313" key="8">
    <source>
        <dbReference type="EMBL" id="CAC5415170.1"/>
    </source>
</evidence>
<dbReference type="CDD" id="cd17353">
    <property type="entry name" value="MFS_OFA_like"/>
    <property type="match status" value="1"/>
</dbReference>
<keyword evidence="3 6" id="KW-0812">Transmembrane</keyword>
<reference evidence="8 9" key="1">
    <citation type="submission" date="2020-06" db="EMBL/GenBank/DDBJ databases">
        <authorList>
            <person name="Li R."/>
            <person name="Bekaert M."/>
        </authorList>
    </citation>
    <scope>NUCLEOTIDE SEQUENCE [LARGE SCALE GENOMIC DNA]</scope>
    <source>
        <strain evidence="9">wild</strain>
    </source>
</reference>
<dbReference type="PANTHER" id="PTHR43385:SF1">
    <property type="entry name" value="RIBOFLAVIN TRANSPORTER RIBJ"/>
    <property type="match status" value="1"/>
</dbReference>
<evidence type="ECO:0000313" key="9">
    <source>
        <dbReference type="Proteomes" id="UP000507470"/>
    </source>
</evidence>
<dbReference type="EMBL" id="CACVKT020008387">
    <property type="protein sequence ID" value="CAC5415170.1"/>
    <property type="molecule type" value="Genomic_DNA"/>
</dbReference>
<feature type="domain" description="Major facilitator superfamily (MFS) profile" evidence="7">
    <location>
        <begin position="255"/>
        <end position="440"/>
    </location>
</feature>
<feature type="transmembrane region" description="Helical" evidence="6">
    <location>
        <begin position="7"/>
        <end position="28"/>
    </location>
</feature>
<feature type="transmembrane region" description="Helical" evidence="6">
    <location>
        <begin position="347"/>
        <end position="368"/>
    </location>
</feature>
<dbReference type="SUPFAM" id="SSF103473">
    <property type="entry name" value="MFS general substrate transporter"/>
    <property type="match status" value="1"/>
</dbReference>
<keyword evidence="4 6" id="KW-1133">Transmembrane helix</keyword>
<dbReference type="Proteomes" id="UP000507470">
    <property type="component" value="Unassembled WGS sequence"/>
</dbReference>
<comment type="subcellular location">
    <subcellularLocation>
        <location evidence="1">Membrane</location>
        <topology evidence="1">Multi-pass membrane protein</topology>
    </subcellularLocation>
</comment>
<accession>A0A6J8E3W5</accession>
<proteinExistence type="predicted"/>
<dbReference type="AlphaFoldDB" id="A0A6J8E3W5"/>
<dbReference type="InterPro" id="IPR011701">
    <property type="entry name" value="MFS"/>
</dbReference>
<evidence type="ECO:0000259" key="7">
    <source>
        <dbReference type="PROSITE" id="PS50850"/>
    </source>
</evidence>
<dbReference type="PANTHER" id="PTHR43385">
    <property type="entry name" value="RIBOFLAVIN TRANSPORTER RIBJ"/>
    <property type="match status" value="1"/>
</dbReference>
<keyword evidence="9" id="KW-1185">Reference proteome</keyword>
<dbReference type="Gene3D" id="1.20.1250.20">
    <property type="entry name" value="MFS general substrate transporter like domains"/>
    <property type="match status" value="2"/>
</dbReference>
<feature type="transmembrane region" description="Helical" evidence="6">
    <location>
        <begin position="321"/>
        <end position="341"/>
    </location>
</feature>
<feature type="transmembrane region" description="Helical" evidence="6">
    <location>
        <begin position="380"/>
        <end position="400"/>
    </location>
</feature>
<keyword evidence="5 6" id="KW-0472">Membrane</keyword>
<keyword evidence="2" id="KW-0813">Transport</keyword>
<feature type="transmembrane region" description="Helical" evidence="6">
    <location>
        <begin position="107"/>
        <end position="128"/>
    </location>
</feature>
<feature type="transmembrane region" description="Helical" evidence="6">
    <location>
        <begin position="289"/>
        <end position="309"/>
    </location>
</feature>
<dbReference type="InterPro" id="IPR052983">
    <property type="entry name" value="MFS_Riboflavin_Transporter"/>
</dbReference>
<evidence type="ECO:0000256" key="5">
    <source>
        <dbReference type="ARBA" id="ARBA00023136"/>
    </source>
</evidence>
<organism evidence="8 9">
    <name type="scientific">Mytilus coruscus</name>
    <name type="common">Sea mussel</name>
    <dbReference type="NCBI Taxonomy" id="42192"/>
    <lineage>
        <taxon>Eukaryota</taxon>
        <taxon>Metazoa</taxon>
        <taxon>Spiralia</taxon>
        <taxon>Lophotrochozoa</taxon>
        <taxon>Mollusca</taxon>
        <taxon>Bivalvia</taxon>
        <taxon>Autobranchia</taxon>
        <taxon>Pteriomorphia</taxon>
        <taxon>Mytilida</taxon>
        <taxon>Mytiloidea</taxon>
        <taxon>Mytilidae</taxon>
        <taxon>Mytilinae</taxon>
        <taxon>Mytilus</taxon>
    </lineage>
</organism>
<feature type="transmembrane region" description="Helical" evidence="6">
    <location>
        <begin position="140"/>
        <end position="157"/>
    </location>
</feature>
<sequence>MTVKWRGFSVVVAGIIVHLTLGTIYTFGNMTPYITSYLRQKDIDNDLTYSRSIWIFSSAAMGQGASMFIGGFMYEKIGPRWTTLIGSWISSGGVALTYFSVQKSFELVVITYGLMFGLGVGIAYAVPINCGHKWFPEHKGLVSGLVVAGFGSGAFIFDQIQTVFLNPGNKEADLKVAGDKYFTENAVLNKVPSCFLLLGGCYAALQLIGCLMLADPPHQYQLLPQNMGADEDEGVVQNPENEASFTWREAIKETAFYQLWFIYLFNGQGIQFVSGLYKAYGQSFIKDDHFLAIVGSLAAVCNGSGRIMWGHLADKYSFRLAMMLSCGSFAALTLSFGLTSLSGKGLYLIYVCLLFLCFSGNFSLLPTATSKAFGQTEYPIIYGLVFTASVITSPIGAILSENLKSVIGWYGMFLMCAVFSLTSVIISFKFNVRKSNGQHI</sequence>
<name>A0A6J8E3W5_MYTCO</name>
<dbReference type="PROSITE" id="PS50850">
    <property type="entry name" value="MFS"/>
    <property type="match status" value="1"/>
</dbReference>
<evidence type="ECO:0000256" key="6">
    <source>
        <dbReference type="SAM" id="Phobius"/>
    </source>
</evidence>
<evidence type="ECO:0000256" key="4">
    <source>
        <dbReference type="ARBA" id="ARBA00022989"/>
    </source>
</evidence>
<protein>
    <recommendedName>
        <fullName evidence="7">Major facilitator superfamily (MFS) profile domain-containing protein</fullName>
    </recommendedName>
</protein>
<feature type="transmembrane region" description="Helical" evidence="6">
    <location>
        <begin position="81"/>
        <end position="101"/>
    </location>
</feature>